<keyword evidence="11" id="KW-1185">Reference proteome</keyword>
<dbReference type="Pfam" id="PF16355">
    <property type="entry name" value="DUF4982"/>
    <property type="match status" value="1"/>
</dbReference>
<dbReference type="InterPro" id="IPR032311">
    <property type="entry name" value="DUF4982"/>
</dbReference>
<feature type="domain" description="Glycoside hydrolase family 2 immunoglobulin-like beta-sandwich" evidence="5">
    <location>
        <begin position="189"/>
        <end position="293"/>
    </location>
</feature>
<dbReference type="Gene3D" id="3.20.20.80">
    <property type="entry name" value="Glycosidases"/>
    <property type="match status" value="1"/>
</dbReference>
<comment type="similarity">
    <text evidence="1">Belongs to the glycosyl hydrolase 2 family.</text>
</comment>
<keyword evidence="4" id="KW-0732">Signal</keyword>
<dbReference type="SUPFAM" id="SSF49303">
    <property type="entry name" value="beta-Galactosidase/glucuronidase domain"/>
    <property type="match status" value="1"/>
</dbReference>
<dbReference type="Gene3D" id="2.60.120.430">
    <property type="entry name" value="Galactose-binding lectin"/>
    <property type="match status" value="1"/>
</dbReference>
<evidence type="ECO:0000259" key="5">
    <source>
        <dbReference type="Pfam" id="PF00703"/>
    </source>
</evidence>
<dbReference type="Pfam" id="PF02836">
    <property type="entry name" value="Glyco_hydro_2_C"/>
    <property type="match status" value="1"/>
</dbReference>
<dbReference type="InterPro" id="IPR013783">
    <property type="entry name" value="Ig-like_fold"/>
</dbReference>
<dbReference type="RefSeq" id="WP_344764044.1">
    <property type="nucleotide sequence ID" value="NZ_BAABAK010000001.1"/>
</dbReference>
<dbReference type="InterPro" id="IPR008979">
    <property type="entry name" value="Galactose-bd-like_sf"/>
</dbReference>
<dbReference type="InterPro" id="IPR036156">
    <property type="entry name" value="Beta-gal/glucu_dom_sf"/>
</dbReference>
<feature type="domain" description="Malectin" evidence="8">
    <location>
        <begin position="743"/>
        <end position="859"/>
    </location>
</feature>
<dbReference type="Pfam" id="PF11721">
    <property type="entry name" value="Malectin"/>
    <property type="match status" value="1"/>
</dbReference>
<feature type="domain" description="Glycoside hydrolase family 2 catalytic" evidence="6">
    <location>
        <begin position="301"/>
        <end position="601"/>
    </location>
</feature>
<dbReference type="Proteomes" id="UP001501081">
    <property type="component" value="Unassembled WGS sequence"/>
</dbReference>
<dbReference type="PANTHER" id="PTHR42732">
    <property type="entry name" value="BETA-GALACTOSIDASE"/>
    <property type="match status" value="1"/>
</dbReference>
<evidence type="ECO:0000256" key="4">
    <source>
        <dbReference type="SAM" id="SignalP"/>
    </source>
</evidence>
<evidence type="ECO:0000313" key="11">
    <source>
        <dbReference type="Proteomes" id="UP001501081"/>
    </source>
</evidence>
<dbReference type="InterPro" id="IPR006104">
    <property type="entry name" value="Glyco_hydro_2_N"/>
</dbReference>
<dbReference type="SUPFAM" id="SSF49785">
    <property type="entry name" value="Galactose-binding domain-like"/>
    <property type="match status" value="1"/>
</dbReference>
<dbReference type="InterPro" id="IPR006103">
    <property type="entry name" value="Glyco_hydro_2_cat"/>
</dbReference>
<evidence type="ECO:0000259" key="8">
    <source>
        <dbReference type="Pfam" id="PF11721"/>
    </source>
</evidence>
<dbReference type="Gene3D" id="2.60.40.10">
    <property type="entry name" value="Immunoglobulins"/>
    <property type="match status" value="2"/>
</dbReference>
<evidence type="ECO:0000313" key="10">
    <source>
        <dbReference type="EMBL" id="GAA3949917.1"/>
    </source>
</evidence>
<dbReference type="PRINTS" id="PR00132">
    <property type="entry name" value="GLHYDRLASE2"/>
</dbReference>
<evidence type="ECO:0000256" key="1">
    <source>
        <dbReference type="ARBA" id="ARBA00007401"/>
    </source>
</evidence>
<evidence type="ECO:0000256" key="2">
    <source>
        <dbReference type="ARBA" id="ARBA00022801"/>
    </source>
</evidence>
<gene>
    <name evidence="10" type="ORF">GCM10022246_00630</name>
</gene>
<feature type="signal peptide" evidence="4">
    <location>
        <begin position="1"/>
        <end position="26"/>
    </location>
</feature>
<dbReference type="PANTHER" id="PTHR42732:SF1">
    <property type="entry name" value="BETA-MANNOSIDASE"/>
    <property type="match status" value="1"/>
</dbReference>
<evidence type="ECO:0000259" key="6">
    <source>
        <dbReference type="Pfam" id="PF02836"/>
    </source>
</evidence>
<name>A0ABP7NM05_9SPHI</name>
<accession>A0ABP7NM05</accession>
<evidence type="ECO:0000259" key="9">
    <source>
        <dbReference type="Pfam" id="PF16355"/>
    </source>
</evidence>
<dbReference type="InterPro" id="IPR006101">
    <property type="entry name" value="Glyco_hydro_2"/>
</dbReference>
<proteinExistence type="inferred from homology"/>
<dbReference type="Pfam" id="PF00703">
    <property type="entry name" value="Glyco_hydro_2"/>
    <property type="match status" value="1"/>
</dbReference>
<dbReference type="InterPro" id="IPR051913">
    <property type="entry name" value="GH2_Domain-Containing"/>
</dbReference>
<dbReference type="InterPro" id="IPR021720">
    <property type="entry name" value="Malectin_dom"/>
</dbReference>
<dbReference type="SUPFAM" id="SSF51445">
    <property type="entry name" value="(Trans)glycosidases"/>
    <property type="match status" value="1"/>
</dbReference>
<feature type="domain" description="DUF4982" evidence="9">
    <location>
        <begin position="632"/>
        <end position="678"/>
    </location>
</feature>
<dbReference type="InterPro" id="IPR017853">
    <property type="entry name" value="GH"/>
</dbReference>
<dbReference type="Pfam" id="PF02837">
    <property type="entry name" value="Glyco_hydro_2_N"/>
    <property type="match status" value="1"/>
</dbReference>
<dbReference type="GO" id="GO:0016787">
    <property type="term" value="F:hydrolase activity"/>
    <property type="evidence" value="ECO:0007669"/>
    <property type="project" value="UniProtKB-KW"/>
</dbReference>
<keyword evidence="2 10" id="KW-0378">Hydrolase</keyword>
<protein>
    <submittedName>
        <fullName evidence="10">Glycoside hydrolase family 2 TIM barrel-domain containing protein</fullName>
    </submittedName>
</protein>
<feature type="domain" description="Glycosyl hydrolases family 2 sugar binding" evidence="7">
    <location>
        <begin position="34"/>
        <end position="170"/>
    </location>
</feature>
<sequence>MLKSLKLKKNTLLLFAILSFALNSFSQNPGRQLISLNDGWAFQKENGQSINVNIPHTWNDKDVLDDAPGYYRGLGIYKRKLKLDQSSKGKEIFLVFNGVAQEAEILINGKSAGKHIGSYTRFTVSITKFLNFTDDVIEVRANNRFNENIPPLTADFTFFGGLYRNVNLLITEPVHFTQNDSGSSGVYITTPQVSANLASIQVKSLIDNSSSTTKKIQINNRLVNADGKEIASQNSLVSIASGENKIIVQDFKTVKQPKLWSPENPYLYRIITKISDAGSKVVLDQISNPLGFRWFKFDAEKGFFLNDKPLKIIGVSRHQDYEGLGNAVPDALQTKDVELLKQMGGNFLRIAHYPQDPLILEACDRLGILASVEVPLVNTITESEAFTTNSLNMQTEMIKQNFNHPSVVIWAYMNEILLRPKFANDKPRQEIYFNHIRELAQKLENLTRKLDPSRYTMLVNHGAFDNYNRVGLTKIPMIVGWNLYSGWYSGIPADFGKFLDRHHKELPDKPFLVTEYGADADPRIRSFQPVRFDKSVEYATKFHQTYLNAMLERPFVSGGMAWNLADFNSETREETMPHINNKGLLTIGRQPKDTYFLYQAYLSDKPYLKITSAQWKTRAGIADSLKLTSTQPLQVATNQKSAELFLNGKSLGVKEATDHICEWQVPFIDGMNQIKVVSGFNTDEADIDFQLQPYKFSDKIPFENINILLGSKRFYIDEKNQQLWLPDQPYKTGSWGWIGGEAYKGTNNRILYGSDKNILQTDNDPVYQTQQVGIKQFKLDVPDGEYELVLHFAELVGGETKEALAYNLDNNHKKEIEEQRIFNVTINNVLFLEQLNLAKDFGYTKAVEKKTRLTIQNGKGISVEFNEIIGKPVLNAIQLRKIY</sequence>
<comment type="caution">
    <text evidence="10">The sequence shown here is derived from an EMBL/GenBank/DDBJ whole genome shotgun (WGS) entry which is preliminary data.</text>
</comment>
<organism evidence="10 11">
    <name type="scientific">Pedobacter ginsengiterrae</name>
    <dbReference type="NCBI Taxonomy" id="871696"/>
    <lineage>
        <taxon>Bacteria</taxon>
        <taxon>Pseudomonadati</taxon>
        <taxon>Bacteroidota</taxon>
        <taxon>Sphingobacteriia</taxon>
        <taxon>Sphingobacteriales</taxon>
        <taxon>Sphingobacteriaceae</taxon>
        <taxon>Pedobacter</taxon>
    </lineage>
</organism>
<dbReference type="EMBL" id="BAABAK010000001">
    <property type="protein sequence ID" value="GAA3949917.1"/>
    <property type="molecule type" value="Genomic_DNA"/>
</dbReference>
<reference evidence="11" key="1">
    <citation type="journal article" date="2019" name="Int. J. Syst. Evol. Microbiol.">
        <title>The Global Catalogue of Microorganisms (GCM) 10K type strain sequencing project: providing services to taxonomists for standard genome sequencing and annotation.</title>
        <authorList>
            <consortium name="The Broad Institute Genomics Platform"/>
            <consortium name="The Broad Institute Genome Sequencing Center for Infectious Disease"/>
            <person name="Wu L."/>
            <person name="Ma J."/>
        </authorList>
    </citation>
    <scope>NUCLEOTIDE SEQUENCE [LARGE SCALE GENOMIC DNA]</scope>
    <source>
        <strain evidence="11">JCM 17338</strain>
    </source>
</reference>
<feature type="chain" id="PRO_5046336922" evidence="4">
    <location>
        <begin position="27"/>
        <end position="883"/>
    </location>
</feature>
<evidence type="ECO:0000256" key="3">
    <source>
        <dbReference type="ARBA" id="ARBA00023295"/>
    </source>
</evidence>
<keyword evidence="3" id="KW-0326">Glycosidase</keyword>
<dbReference type="InterPro" id="IPR006102">
    <property type="entry name" value="Ig-like_GH2"/>
</dbReference>
<evidence type="ECO:0000259" key="7">
    <source>
        <dbReference type="Pfam" id="PF02837"/>
    </source>
</evidence>
<dbReference type="Gene3D" id="2.60.120.260">
    <property type="entry name" value="Galactose-binding domain-like"/>
    <property type="match status" value="1"/>
</dbReference>